<evidence type="ECO:0000313" key="3">
    <source>
        <dbReference type="Proteomes" id="UP000043764"/>
    </source>
</evidence>
<dbReference type="RefSeq" id="WP_131724111.1">
    <property type="nucleotide sequence ID" value="NZ_CVRL01000041.1"/>
</dbReference>
<gene>
    <name evidence="2" type="ORF">NIT7321_03356</name>
</gene>
<reference evidence="3" key="1">
    <citation type="submission" date="2015-05" db="EMBL/GenBank/DDBJ databases">
        <authorList>
            <person name="Rodrigo-Torres Lidia"/>
            <person name="Arahal R.David."/>
        </authorList>
    </citation>
    <scope>NUCLEOTIDE SEQUENCE [LARGE SCALE GENOMIC DNA]</scope>
    <source>
        <strain evidence="3">CECT 7321</strain>
    </source>
</reference>
<name>A0A0H5D614_9RHOB</name>
<organism evidence="2 3">
    <name type="scientific">Phaeobacter italicus</name>
    <dbReference type="NCBI Taxonomy" id="481446"/>
    <lineage>
        <taxon>Bacteria</taxon>
        <taxon>Pseudomonadati</taxon>
        <taxon>Pseudomonadota</taxon>
        <taxon>Alphaproteobacteria</taxon>
        <taxon>Rhodobacterales</taxon>
        <taxon>Roseobacteraceae</taxon>
        <taxon>Phaeobacter</taxon>
    </lineage>
</organism>
<feature type="region of interest" description="Disordered" evidence="1">
    <location>
        <begin position="55"/>
        <end position="79"/>
    </location>
</feature>
<dbReference type="EMBL" id="CVRL01000041">
    <property type="protein sequence ID" value="CRL12479.1"/>
    <property type="molecule type" value="Genomic_DNA"/>
</dbReference>
<proteinExistence type="predicted"/>
<dbReference type="Proteomes" id="UP000043764">
    <property type="component" value="Unassembled WGS sequence"/>
</dbReference>
<evidence type="ECO:0000256" key="1">
    <source>
        <dbReference type="SAM" id="MobiDB-lite"/>
    </source>
</evidence>
<evidence type="ECO:0000313" key="2">
    <source>
        <dbReference type="EMBL" id="CRL12479.1"/>
    </source>
</evidence>
<keyword evidence="3" id="KW-1185">Reference proteome</keyword>
<sequence>MAQEKLLSPKELGDLVGLSAAQVRALMNDGRLEFVEISAKTKLLTMSGWERFQKNATKVKRPEGDQPRLPLGEPQHHSL</sequence>
<accession>A0A0H5D614</accession>
<dbReference type="AlphaFoldDB" id="A0A0H5D614"/>
<protein>
    <recommendedName>
        <fullName evidence="4">Helix-turn-helix domain protein</fullName>
    </recommendedName>
</protein>
<evidence type="ECO:0008006" key="4">
    <source>
        <dbReference type="Google" id="ProtNLM"/>
    </source>
</evidence>